<dbReference type="Pfam" id="PF25917">
    <property type="entry name" value="BSH_RND"/>
    <property type="match status" value="1"/>
</dbReference>
<reference evidence="10 11" key="1">
    <citation type="submission" date="2016-10" db="EMBL/GenBank/DDBJ databases">
        <authorList>
            <person name="Varghese N."/>
            <person name="Submissions S."/>
        </authorList>
    </citation>
    <scope>NUCLEOTIDE SEQUENCE [LARGE SCALE GENOMIC DNA]</scope>
    <source>
        <strain evidence="10 11">DSM 18839</strain>
    </source>
</reference>
<evidence type="ECO:0000256" key="3">
    <source>
        <dbReference type="ARBA" id="ARBA00022448"/>
    </source>
</evidence>
<evidence type="ECO:0000256" key="2">
    <source>
        <dbReference type="ARBA" id="ARBA00009477"/>
    </source>
</evidence>
<proteinExistence type="inferred from homology"/>
<evidence type="ECO:0000313" key="11">
    <source>
        <dbReference type="Proteomes" id="UP000198615"/>
    </source>
</evidence>
<dbReference type="GO" id="GO:0015562">
    <property type="term" value="F:efflux transmembrane transporter activity"/>
    <property type="evidence" value="ECO:0007669"/>
    <property type="project" value="TreeGrafter"/>
</dbReference>
<name>A0A8G2BJJ3_9PROT</name>
<dbReference type="GO" id="GO:0019898">
    <property type="term" value="C:extrinsic component of membrane"/>
    <property type="evidence" value="ECO:0007669"/>
    <property type="project" value="InterPro"/>
</dbReference>
<evidence type="ECO:0000259" key="6">
    <source>
        <dbReference type="Pfam" id="PF25876"/>
    </source>
</evidence>
<dbReference type="PANTHER" id="PTHR30469:SF33">
    <property type="entry name" value="SLR1207 PROTEIN"/>
    <property type="match status" value="1"/>
</dbReference>
<dbReference type="InterPro" id="IPR058627">
    <property type="entry name" value="MdtA-like_C"/>
</dbReference>
<dbReference type="InterPro" id="IPR058624">
    <property type="entry name" value="MdtA-like_HH"/>
</dbReference>
<dbReference type="Gene3D" id="2.40.30.170">
    <property type="match status" value="1"/>
</dbReference>
<organism evidence="10 11">
    <name type="scientific">Thalassobaculum litoreum DSM 18839</name>
    <dbReference type="NCBI Taxonomy" id="1123362"/>
    <lineage>
        <taxon>Bacteria</taxon>
        <taxon>Pseudomonadati</taxon>
        <taxon>Pseudomonadota</taxon>
        <taxon>Alphaproteobacteria</taxon>
        <taxon>Rhodospirillales</taxon>
        <taxon>Thalassobaculaceae</taxon>
        <taxon>Thalassobaculum</taxon>
    </lineage>
</organism>
<comment type="subcellular location">
    <subcellularLocation>
        <location evidence="1">Cell envelope</location>
    </subcellularLocation>
</comment>
<evidence type="ECO:0000313" key="10">
    <source>
        <dbReference type="EMBL" id="SDG05637.1"/>
    </source>
</evidence>
<dbReference type="Proteomes" id="UP000198615">
    <property type="component" value="Unassembled WGS sequence"/>
</dbReference>
<dbReference type="InterPro" id="IPR030190">
    <property type="entry name" value="MacA_alpha-hairpin_sf"/>
</dbReference>
<keyword evidence="4 5" id="KW-0175">Coiled coil</keyword>
<dbReference type="InterPro" id="IPR006143">
    <property type="entry name" value="RND_pump_MFP"/>
</dbReference>
<feature type="domain" description="Multidrug resistance protein MdtA-like C-terminal permuted SH3" evidence="9">
    <location>
        <begin position="325"/>
        <end position="380"/>
    </location>
</feature>
<dbReference type="PANTHER" id="PTHR30469">
    <property type="entry name" value="MULTIDRUG RESISTANCE PROTEIN MDTA"/>
    <property type="match status" value="1"/>
</dbReference>
<dbReference type="Pfam" id="PF25967">
    <property type="entry name" value="RND-MFP_C"/>
    <property type="match status" value="1"/>
</dbReference>
<feature type="coiled-coil region" evidence="5">
    <location>
        <begin position="170"/>
        <end position="197"/>
    </location>
</feature>
<dbReference type="Pfam" id="PF25954">
    <property type="entry name" value="Beta-barrel_RND_2"/>
    <property type="match status" value="1"/>
</dbReference>
<dbReference type="AlphaFoldDB" id="A0A8G2BJJ3"/>
<gene>
    <name evidence="10" type="ORF">SAMN05660686_03243</name>
</gene>
<evidence type="ECO:0000259" key="9">
    <source>
        <dbReference type="Pfam" id="PF25967"/>
    </source>
</evidence>
<feature type="domain" description="Multidrug resistance protein MdtA-like alpha-helical hairpin" evidence="6">
    <location>
        <begin position="125"/>
        <end position="192"/>
    </location>
</feature>
<feature type="domain" description="Multidrug resistance protein MdtA-like barrel-sandwich hybrid" evidence="7">
    <location>
        <begin position="79"/>
        <end position="232"/>
    </location>
</feature>
<dbReference type="Gene3D" id="2.40.420.20">
    <property type="match status" value="1"/>
</dbReference>
<comment type="similarity">
    <text evidence="2">Belongs to the membrane fusion protein (MFP) (TC 8.A.1) family.</text>
</comment>
<keyword evidence="11" id="KW-1185">Reference proteome</keyword>
<dbReference type="InterPro" id="IPR058625">
    <property type="entry name" value="MdtA-like_BSH"/>
</dbReference>
<feature type="domain" description="CusB-like beta-barrel" evidence="8">
    <location>
        <begin position="242"/>
        <end position="314"/>
    </location>
</feature>
<evidence type="ECO:0000259" key="8">
    <source>
        <dbReference type="Pfam" id="PF25954"/>
    </source>
</evidence>
<comment type="caution">
    <text evidence="10">The sequence shown here is derived from an EMBL/GenBank/DDBJ whole genome shotgun (WGS) entry which is preliminary data.</text>
</comment>
<dbReference type="GO" id="GO:1990281">
    <property type="term" value="C:efflux pump complex"/>
    <property type="evidence" value="ECO:0007669"/>
    <property type="project" value="TreeGrafter"/>
</dbReference>
<sequence length="399" mass="42644">MTDSDTLKAPAKHRRRSRSSRRWLLLLVAVVLVAAGAAVYGRDLLFEPAPAAPRTVTAERGSLERTVTSLGTIKPRDYVDVGAQISGQISKLHVQIGDQVEQGDLLAELDARVQESKVVANRAKLADLSAQLRQRQSELQLARQQNKRNKRLFAAKAISEDEMQIGAASLAVAEASIESLKAQIDQAQATLDADLTSLGYAEIRAPMAGTVVSLDAVEGQTLNANQTAPIILQIADLDTMTVWAEVAEADVVLLKPGTALYFTTLGMPDREWYSIVRQVLPTPEVVNDVVLYNALIDIDNADRALMSEMTAQVFFVLDRAENLPLVPLSAISLAPEGGGPTVTVLKPDGTQERRPVEVRLSNRTMAAVASGLEGGEQVVLPAAGAAKAGGRTGGFGARL</sequence>
<dbReference type="Gene3D" id="2.40.50.100">
    <property type="match status" value="1"/>
</dbReference>
<protein>
    <submittedName>
        <fullName evidence="10">Membrane fusion protein, macrolide-specific efflux system</fullName>
    </submittedName>
</protein>
<evidence type="ECO:0000256" key="1">
    <source>
        <dbReference type="ARBA" id="ARBA00004196"/>
    </source>
</evidence>
<dbReference type="GO" id="GO:0030313">
    <property type="term" value="C:cell envelope"/>
    <property type="evidence" value="ECO:0007669"/>
    <property type="project" value="UniProtKB-SubCell"/>
</dbReference>
<dbReference type="Gene3D" id="6.10.140.1990">
    <property type="match status" value="1"/>
</dbReference>
<dbReference type="GO" id="GO:1990195">
    <property type="term" value="C:macrolide transmembrane transporter complex"/>
    <property type="evidence" value="ECO:0007669"/>
    <property type="project" value="InterPro"/>
</dbReference>
<dbReference type="InterPro" id="IPR058792">
    <property type="entry name" value="Beta-barrel_RND_2"/>
</dbReference>
<dbReference type="SUPFAM" id="SSF111369">
    <property type="entry name" value="HlyD-like secretion proteins"/>
    <property type="match status" value="1"/>
</dbReference>
<evidence type="ECO:0000256" key="5">
    <source>
        <dbReference type="SAM" id="Coils"/>
    </source>
</evidence>
<dbReference type="RefSeq" id="WP_093151844.1">
    <property type="nucleotide sequence ID" value="NZ_FNBW01000009.1"/>
</dbReference>
<evidence type="ECO:0000256" key="4">
    <source>
        <dbReference type="ARBA" id="ARBA00023054"/>
    </source>
</evidence>
<dbReference type="NCBIfam" id="TIGR01730">
    <property type="entry name" value="RND_mfp"/>
    <property type="match status" value="1"/>
</dbReference>
<dbReference type="Pfam" id="PF25876">
    <property type="entry name" value="HH_MFP_RND"/>
    <property type="match status" value="1"/>
</dbReference>
<dbReference type="EMBL" id="FNBW01000009">
    <property type="protein sequence ID" value="SDG05637.1"/>
    <property type="molecule type" value="Genomic_DNA"/>
</dbReference>
<accession>A0A8G2BJJ3</accession>
<keyword evidence="3" id="KW-0813">Transport</keyword>
<evidence type="ECO:0000259" key="7">
    <source>
        <dbReference type="Pfam" id="PF25917"/>
    </source>
</evidence>
<dbReference type="OrthoDB" id="9791520at2"/>
<dbReference type="GO" id="GO:1990961">
    <property type="term" value="P:xenobiotic detoxification by transmembrane export across the plasma membrane"/>
    <property type="evidence" value="ECO:0007669"/>
    <property type="project" value="InterPro"/>
</dbReference>